<dbReference type="EMBL" id="PPEL01000083">
    <property type="protein sequence ID" value="PNV64588.1"/>
    <property type="molecule type" value="Genomic_DNA"/>
</dbReference>
<proteinExistence type="predicted"/>
<reference evidence="2 3" key="1">
    <citation type="journal article" date="2018" name="Int. J. Syst. Evol. Microbiol.">
        <title>Rubneribacter badeniensis gen. nov., sp. nov. and Enteroscipio rubneri gen. nov., sp. nov., new members of the Eggerthellaceae isolated from human faeces.</title>
        <authorList>
            <person name="Danylec N."/>
            <person name="Gobl A."/>
            <person name="Stoll D.A."/>
            <person name="Hetzer B."/>
            <person name="Kulling S.E."/>
            <person name="Huch M."/>
        </authorList>
    </citation>
    <scope>NUCLEOTIDE SEQUENCE [LARGE SCALE GENOMIC DNA]</scope>
    <source>
        <strain evidence="2 3">ResAG-85</strain>
    </source>
</reference>
<evidence type="ECO:0000313" key="3">
    <source>
        <dbReference type="Proteomes" id="UP000236488"/>
    </source>
</evidence>
<evidence type="ECO:0000259" key="1">
    <source>
        <dbReference type="Pfam" id="PF07883"/>
    </source>
</evidence>
<dbReference type="InterPro" id="IPR013096">
    <property type="entry name" value="Cupin_2"/>
</dbReference>
<organism evidence="2 3">
    <name type="scientific">Rubneribacter badeniensis</name>
    <dbReference type="NCBI Taxonomy" id="2070688"/>
    <lineage>
        <taxon>Bacteria</taxon>
        <taxon>Bacillati</taxon>
        <taxon>Actinomycetota</taxon>
        <taxon>Coriobacteriia</taxon>
        <taxon>Eggerthellales</taxon>
        <taxon>Eggerthellaceae</taxon>
        <taxon>Rubneribacter</taxon>
    </lineage>
</organism>
<name>A0A2K2U306_9ACTN</name>
<dbReference type="Proteomes" id="UP000236488">
    <property type="component" value="Unassembled WGS sequence"/>
</dbReference>
<comment type="caution">
    <text evidence="2">The sequence shown here is derived from an EMBL/GenBank/DDBJ whole genome shotgun (WGS) entry which is preliminary data.</text>
</comment>
<accession>A0A2K2U306</accession>
<dbReference type="Gene3D" id="2.60.120.10">
    <property type="entry name" value="Jelly Rolls"/>
    <property type="match status" value="2"/>
</dbReference>
<dbReference type="RefSeq" id="WP_087195288.1">
    <property type="nucleotide sequence ID" value="NZ_PPEL01000083.1"/>
</dbReference>
<gene>
    <name evidence="2" type="ORF">C2L80_11175</name>
</gene>
<sequence length="320" mass="37169">MPQKPEFTLHDVHIVPGETSLFDFDECYGGKRSHSQYYIEPYGPFEHNELLDTFYLDAGNEMCYHEHERGAETFLVDGGSVQLEICGKKCILTKGDIVHLPPYLPHKFIWLEEGTIWRELFQQMRMAEECIEGLRYKAYHKDDFDMAKDGQSTSSLYYDYKPATIEVPKEQIYHVRPYDQGLETFRFPGVELRLKVGRWETKGHKEVWQLVMQPGFELNWSFRNPFYNLLIVQEGQVEVHIDGMEPFTAKERDILHVPPRLSGEVLAPEGAVLFDYNCEGFGLRAIEELASLAAFAPERLADEAEGVLEKHRVFLRGRLR</sequence>
<dbReference type="InterPro" id="IPR014710">
    <property type="entry name" value="RmlC-like_jellyroll"/>
</dbReference>
<protein>
    <submittedName>
        <fullName evidence="2">Cupin domain-containing protein</fullName>
    </submittedName>
</protein>
<dbReference type="AlphaFoldDB" id="A0A2K2U306"/>
<evidence type="ECO:0000313" key="2">
    <source>
        <dbReference type="EMBL" id="PNV64588.1"/>
    </source>
</evidence>
<feature type="domain" description="Cupin type-2" evidence="1">
    <location>
        <begin position="59"/>
        <end position="112"/>
    </location>
</feature>
<dbReference type="Pfam" id="PF07883">
    <property type="entry name" value="Cupin_2"/>
    <property type="match status" value="1"/>
</dbReference>
<dbReference type="InterPro" id="IPR011051">
    <property type="entry name" value="RmlC_Cupin_sf"/>
</dbReference>
<keyword evidence="3" id="KW-1185">Reference proteome</keyword>
<dbReference type="SUPFAM" id="SSF51182">
    <property type="entry name" value="RmlC-like cupins"/>
    <property type="match status" value="1"/>
</dbReference>